<dbReference type="Pfam" id="PF13476">
    <property type="entry name" value="AAA_23"/>
    <property type="match status" value="1"/>
</dbReference>
<evidence type="ECO:0000313" key="5">
    <source>
        <dbReference type="EMBL" id="GJF14212.1"/>
    </source>
</evidence>
<evidence type="ECO:0000256" key="3">
    <source>
        <dbReference type="ARBA" id="ARBA00013368"/>
    </source>
</evidence>
<proteinExistence type="inferred from homology"/>
<reference evidence="5 6" key="1">
    <citation type="submission" date="2021-08" db="EMBL/GenBank/DDBJ databases">
        <title>Draft genome sequence of Mycolicibacterium sp. NGTWS1702 strain.</title>
        <authorList>
            <person name="Matsumoto M."/>
            <person name="Tang B.C.C."/>
            <person name="Machida Y."/>
            <person name="Matoyama H."/>
            <person name="Kishihara T."/>
            <person name="Sato S."/>
            <person name="Kondo I."/>
            <person name="Sano M."/>
            <person name="Kato G."/>
        </authorList>
    </citation>
    <scope>NUCLEOTIDE SEQUENCE [LARGE SCALE GENOMIC DNA]</scope>
    <source>
        <strain evidence="5 6">NGTWSNA01</strain>
    </source>
</reference>
<evidence type="ECO:0000259" key="4">
    <source>
        <dbReference type="Pfam" id="PF13476"/>
    </source>
</evidence>
<dbReference type="InterPro" id="IPR038729">
    <property type="entry name" value="Rad50/SbcC_AAA"/>
</dbReference>
<dbReference type="Gene3D" id="3.40.50.300">
    <property type="entry name" value="P-loop containing nucleotide triphosphate hydrolases"/>
    <property type="match status" value="2"/>
</dbReference>
<evidence type="ECO:0000256" key="2">
    <source>
        <dbReference type="ARBA" id="ARBA00011322"/>
    </source>
</evidence>
<evidence type="ECO:0000313" key="6">
    <source>
        <dbReference type="Proteomes" id="UP001060504"/>
    </source>
</evidence>
<name>A0ABQ4VCR7_9MYCO</name>
<accession>A0ABQ4VCR7</accession>
<dbReference type="SUPFAM" id="SSF52540">
    <property type="entry name" value="P-loop containing nucleoside triphosphate hydrolases"/>
    <property type="match status" value="1"/>
</dbReference>
<sequence>MDIGGLPKLSHRRSSIVNMANPLEPSIDTDTRAEQSVHDVILEMLGDDSGIAEDVRDAVLEVLAEVVGDIKDDTESAVTQTYLSSISVVGFRGVGRQARLDLFSAPGLTVVSGRNGSGKSSFAEALELALTGTSYRWHNKQSTLWTESWRNLHHPDPCSIRAHFTTDSTGPFAVGRSWKSDAELTDGSSWTKYGAADAVDGTDHLGWARPLELWRPILSYDELGGLFDGGPSALYDALDKLLGLEVLAAAEKLLAAQLKSTKTARGQADDERKRLLVILSDSTDERAQRARALLRKKGVALDEVLALAIGADDARLNVVPALRDLADLEAPNLDEIESVAGGLRAAAQNLAHAAGGLADSTRHRVDLLQAALRFHDHDGDTECPVCGQGALDGDWAAQARGTIAASETAMSEYRSAAAELTDARSAAIGMLAELRTVEQVTDVEISALAAYNEAVSVSNPAPTGDAELASHLESALVAVAAAADLVRVQAEAALRLREDSWAPLAAQIGGWVPLEESARTLDGTVKTLTAAKKWITEHAVPFRNMRLEPIAAQARKIWGQLRQESNVDLGDITLEGTATRRRANLGGSVDGQPTKALTVMSQGELHALALALFLPRATSINSPFRFVVLDDPIQAMDPAKIDGFVQVLSDIAKTHQVIVFSHDDRLASVIRETGIDARLIEVVREAESKVTARDNLNPALRAVNDVYALIKDERLPDDIRARVLPGMFRIAVEAAAKQAFYTKQALAGRPRAEFEDDWTHAKKTGSKLALAVHGDASADLKSWLDAKAERRRTFFLCNAVHTEALGITAKESLDLRRTVRTILALR</sequence>
<dbReference type="Proteomes" id="UP001060504">
    <property type="component" value="Unassembled WGS sequence"/>
</dbReference>
<dbReference type="EMBL" id="BPRH01001657">
    <property type="protein sequence ID" value="GJF14212.1"/>
    <property type="molecule type" value="Genomic_DNA"/>
</dbReference>
<dbReference type="PANTHER" id="PTHR32114">
    <property type="entry name" value="ABC TRANSPORTER ABCH.3"/>
    <property type="match status" value="1"/>
</dbReference>
<dbReference type="PANTHER" id="PTHR32114:SF2">
    <property type="entry name" value="ABC TRANSPORTER ABCH.3"/>
    <property type="match status" value="1"/>
</dbReference>
<evidence type="ECO:0000256" key="1">
    <source>
        <dbReference type="ARBA" id="ARBA00006930"/>
    </source>
</evidence>
<protein>
    <recommendedName>
        <fullName evidence="3">Nuclease SbcCD subunit C</fullName>
    </recommendedName>
</protein>
<keyword evidence="6" id="KW-1185">Reference proteome</keyword>
<organism evidence="5 6">
    <name type="scientific">Mycolicibacterium cyprinidarum</name>
    <dbReference type="NCBI Taxonomy" id="2860311"/>
    <lineage>
        <taxon>Bacteria</taxon>
        <taxon>Bacillati</taxon>
        <taxon>Actinomycetota</taxon>
        <taxon>Actinomycetes</taxon>
        <taxon>Mycobacteriales</taxon>
        <taxon>Mycobacteriaceae</taxon>
        <taxon>Mycolicibacterium</taxon>
    </lineage>
</organism>
<feature type="domain" description="Rad50/SbcC-type AAA" evidence="4">
    <location>
        <begin position="86"/>
        <end position="146"/>
    </location>
</feature>
<comment type="caution">
    <text evidence="5">The sequence shown here is derived from an EMBL/GenBank/DDBJ whole genome shotgun (WGS) entry which is preliminary data.</text>
</comment>
<gene>
    <name evidence="5" type="ORF">NGTWS1702_15730</name>
</gene>
<comment type="subunit">
    <text evidence="2">Heterodimer of SbcC and SbcD.</text>
</comment>
<comment type="similarity">
    <text evidence="1">Belongs to the SMC family. SbcC subfamily.</text>
</comment>
<dbReference type="InterPro" id="IPR027417">
    <property type="entry name" value="P-loop_NTPase"/>
</dbReference>